<dbReference type="AlphaFoldDB" id="A0AAN7NFJ1"/>
<evidence type="ECO:0008006" key="3">
    <source>
        <dbReference type="Google" id="ProtNLM"/>
    </source>
</evidence>
<comment type="caution">
    <text evidence="1">The sequence shown here is derived from an EMBL/GenBank/DDBJ whole genome shotgun (WGS) entry which is preliminary data.</text>
</comment>
<evidence type="ECO:0000313" key="1">
    <source>
        <dbReference type="EMBL" id="KAK4814777.1"/>
    </source>
</evidence>
<name>A0AAN7NFJ1_MYCAM</name>
<dbReference type="PANTHER" id="PTHR33332">
    <property type="entry name" value="REVERSE TRANSCRIPTASE DOMAIN-CONTAINING PROTEIN"/>
    <property type="match status" value="1"/>
</dbReference>
<dbReference type="EMBL" id="JAUNZN010000011">
    <property type="protein sequence ID" value="KAK4814777.1"/>
    <property type="molecule type" value="Genomic_DNA"/>
</dbReference>
<accession>A0AAN7NFJ1</accession>
<protein>
    <recommendedName>
        <fullName evidence="3">Rna-directed dna polymerase from mobile element jockey-like</fullName>
    </recommendedName>
</protein>
<organism evidence="1 2">
    <name type="scientific">Mycteria americana</name>
    <name type="common">Wood stork</name>
    <dbReference type="NCBI Taxonomy" id="33587"/>
    <lineage>
        <taxon>Eukaryota</taxon>
        <taxon>Metazoa</taxon>
        <taxon>Chordata</taxon>
        <taxon>Craniata</taxon>
        <taxon>Vertebrata</taxon>
        <taxon>Euteleostomi</taxon>
        <taxon>Archelosauria</taxon>
        <taxon>Archosauria</taxon>
        <taxon>Dinosauria</taxon>
        <taxon>Saurischia</taxon>
        <taxon>Theropoda</taxon>
        <taxon>Coelurosauria</taxon>
        <taxon>Aves</taxon>
        <taxon>Neognathae</taxon>
        <taxon>Neoaves</taxon>
        <taxon>Aequornithes</taxon>
        <taxon>Ciconiiformes</taxon>
        <taxon>Ciconiidae</taxon>
        <taxon>Mycteria</taxon>
    </lineage>
</organism>
<gene>
    <name evidence="1" type="ORF">QYF61_026754</name>
</gene>
<dbReference type="Proteomes" id="UP001333110">
    <property type="component" value="Unassembled WGS sequence"/>
</dbReference>
<keyword evidence="2" id="KW-1185">Reference proteome</keyword>
<reference evidence="1 2" key="1">
    <citation type="journal article" date="2023" name="J. Hered.">
        <title>Chromosome-level genome of the wood stork (Mycteria americana) provides insight into avian chromosome evolution.</title>
        <authorList>
            <person name="Flamio R. Jr."/>
            <person name="Ramstad K.M."/>
        </authorList>
    </citation>
    <scope>NUCLEOTIDE SEQUENCE [LARGE SCALE GENOMIC DNA]</scope>
    <source>
        <strain evidence="1">JAX WOST 10</strain>
    </source>
</reference>
<evidence type="ECO:0000313" key="2">
    <source>
        <dbReference type="Proteomes" id="UP001333110"/>
    </source>
</evidence>
<proteinExistence type="predicted"/>
<sequence>MGERTKRAKRTITEEEDTVFHKKPHLTNLVAFYDGVTALMTDIIHLALCKAFDTVPHNILVSEMERHGFDGWTLWWIRNWLDGRSHSKSCSQRLDVCVQTSSVPLVTRGPYRDQNYLISFSGTRTVGLREPSASLWMTPS</sequence>